<evidence type="ECO:0000313" key="1">
    <source>
        <dbReference type="EMBL" id="UTC29741.1"/>
    </source>
</evidence>
<gene>
    <name evidence="1" type="ORF">BAJUN_01110</name>
</gene>
<dbReference type="EMBL" id="ON529858">
    <property type="protein sequence ID" value="UTC29741.1"/>
    <property type="molecule type" value="Genomic_DNA"/>
</dbReference>
<accession>A0A9E7N4H6</accession>
<reference evidence="1" key="1">
    <citation type="submission" date="2022-05" db="EMBL/GenBank/DDBJ databases">
        <authorList>
            <person name="Friedrich I."/>
            <person name="Poehlein A."/>
            <person name="Schneider D."/>
            <person name="Hertel R."/>
            <person name="Daniel R."/>
        </authorList>
    </citation>
    <scope>NUCLEOTIDE SEQUENCE</scope>
</reference>
<sequence>MTVPFTAEASTAQLDTLVAALRTFRAAGTSGRYLLRTADGRVLCHQRVNNNAFELNAPTLALEGMRVWQGLTQKEITALKLRYERQGDGTPLFITCTRTILEAQEAAVEALLNAVGFDQAPDLYDHVAAGEAAQSDQHLEHWL</sequence>
<organism evidence="1 2">
    <name type="scientific">Brevundimonas phage vB_BgoS-Bajun</name>
    <dbReference type="NCBI Taxonomy" id="2948594"/>
    <lineage>
        <taxon>Viruses</taxon>
        <taxon>Duplodnaviria</taxon>
        <taxon>Heunggongvirae</taxon>
        <taxon>Uroviricota</taxon>
        <taxon>Caudoviricetes</taxon>
        <taxon>Dolichocephalovirinae</taxon>
    </lineage>
</organism>
<proteinExistence type="predicted"/>
<name>A0A9E7N4H6_9CAUD</name>
<evidence type="ECO:0000313" key="2">
    <source>
        <dbReference type="Proteomes" id="UP001057427"/>
    </source>
</evidence>
<protein>
    <submittedName>
        <fullName evidence="1">Uncharacterized protein</fullName>
    </submittedName>
</protein>
<keyword evidence="2" id="KW-1185">Reference proteome</keyword>
<dbReference type="Proteomes" id="UP001057427">
    <property type="component" value="Segment"/>
</dbReference>